<dbReference type="GO" id="GO:0002181">
    <property type="term" value="P:cytoplasmic translation"/>
    <property type="evidence" value="ECO:0007669"/>
    <property type="project" value="TreeGrafter"/>
</dbReference>
<dbReference type="SMART" id="SM01382">
    <property type="entry name" value="Ribosomal_L2_C"/>
    <property type="match status" value="1"/>
</dbReference>
<dbReference type="GO" id="GO:0003735">
    <property type="term" value="F:structural constituent of ribosome"/>
    <property type="evidence" value="ECO:0007669"/>
    <property type="project" value="InterPro"/>
</dbReference>
<dbReference type="InterPro" id="IPR022669">
    <property type="entry name" value="Ribosomal_uL2_C"/>
</dbReference>
<dbReference type="PANTHER" id="PTHR13691:SF16">
    <property type="entry name" value="LARGE RIBOSOMAL SUBUNIT PROTEIN UL2"/>
    <property type="match status" value="1"/>
</dbReference>
<evidence type="ECO:0000256" key="2">
    <source>
        <dbReference type="ARBA" id="ARBA00022980"/>
    </source>
</evidence>
<dbReference type="SMART" id="SM01383">
    <property type="entry name" value="Ribosomal_L2"/>
    <property type="match status" value="1"/>
</dbReference>
<keyword evidence="2 8" id="KW-0689">Ribosomal protein</keyword>
<accession>A0A2D6LPL0</accession>
<dbReference type="Proteomes" id="UP000226712">
    <property type="component" value="Unassembled WGS sequence"/>
</dbReference>
<dbReference type="SUPFAM" id="SSF50104">
    <property type="entry name" value="Translation proteins SH3-like domain"/>
    <property type="match status" value="1"/>
</dbReference>
<evidence type="ECO:0000313" key="9">
    <source>
        <dbReference type="Proteomes" id="UP000226712"/>
    </source>
</evidence>
<dbReference type="InterPro" id="IPR022671">
    <property type="entry name" value="Ribosomal_uL2_CS"/>
</dbReference>
<dbReference type="AlphaFoldDB" id="A0A2D6LPL0"/>
<dbReference type="Pfam" id="PF00181">
    <property type="entry name" value="Ribosomal_L2_N"/>
    <property type="match status" value="1"/>
</dbReference>
<dbReference type="InterPro" id="IPR014722">
    <property type="entry name" value="Rib_uL2_dom2"/>
</dbReference>
<evidence type="ECO:0000259" key="6">
    <source>
        <dbReference type="SMART" id="SM01382"/>
    </source>
</evidence>
<evidence type="ECO:0000256" key="5">
    <source>
        <dbReference type="SAM" id="MobiDB-lite"/>
    </source>
</evidence>
<dbReference type="PROSITE" id="PS00467">
    <property type="entry name" value="RIBOSOMAL_L2"/>
    <property type="match status" value="1"/>
</dbReference>
<dbReference type="GO" id="GO:0022625">
    <property type="term" value="C:cytosolic large ribosomal subunit"/>
    <property type="evidence" value="ECO:0007669"/>
    <property type="project" value="TreeGrafter"/>
</dbReference>
<evidence type="ECO:0000256" key="4">
    <source>
        <dbReference type="ARBA" id="ARBA00035459"/>
    </source>
</evidence>
<feature type="region of interest" description="Disordered" evidence="5">
    <location>
        <begin position="197"/>
        <end position="239"/>
    </location>
</feature>
<evidence type="ECO:0000313" key="8">
    <source>
        <dbReference type="EMBL" id="MAG18038.1"/>
    </source>
</evidence>
<organism evidence="8 9">
    <name type="scientific">Candidatus Iainarchaeum sp</name>
    <dbReference type="NCBI Taxonomy" id="3101447"/>
    <lineage>
        <taxon>Archaea</taxon>
        <taxon>Candidatus Iainarchaeota</taxon>
        <taxon>Candidatus Iainarchaeia</taxon>
        <taxon>Candidatus Iainarchaeales</taxon>
        <taxon>Candidatus Iainarchaeaceae</taxon>
        <taxon>Candidatus Iainarchaeum</taxon>
    </lineage>
</organism>
<dbReference type="InterPro" id="IPR002171">
    <property type="entry name" value="Ribosomal_uL2"/>
</dbReference>
<dbReference type="EMBL" id="NZBD01000004">
    <property type="protein sequence ID" value="MAG18038.1"/>
    <property type="molecule type" value="Genomic_DNA"/>
</dbReference>
<feature type="domain" description="Large ribosomal subunit protein uL2 RNA-binding" evidence="7">
    <location>
        <begin position="11"/>
        <end position="84"/>
    </location>
</feature>
<dbReference type="InterPro" id="IPR014726">
    <property type="entry name" value="Ribosomal_uL2_dom3"/>
</dbReference>
<dbReference type="PIRSF" id="PIRSF002158">
    <property type="entry name" value="Ribosomal_L2"/>
    <property type="match status" value="1"/>
</dbReference>
<dbReference type="PANTHER" id="PTHR13691">
    <property type="entry name" value="RIBOSOMAL PROTEIN L2"/>
    <property type="match status" value="1"/>
</dbReference>
<evidence type="ECO:0000259" key="7">
    <source>
        <dbReference type="SMART" id="SM01383"/>
    </source>
</evidence>
<dbReference type="Gene3D" id="2.40.50.140">
    <property type="entry name" value="Nucleic acid-binding proteins"/>
    <property type="match status" value="1"/>
</dbReference>
<feature type="domain" description="Large ribosomal subunit protein uL2 C-terminal" evidence="6">
    <location>
        <begin position="90"/>
        <end position="222"/>
    </location>
</feature>
<dbReference type="InterPro" id="IPR022666">
    <property type="entry name" value="Ribosomal_uL2_RNA-bd_dom"/>
</dbReference>
<dbReference type="Gene3D" id="4.10.950.10">
    <property type="entry name" value="Ribosomal protein L2, domain 3"/>
    <property type="match status" value="1"/>
</dbReference>
<protein>
    <recommendedName>
        <fullName evidence="4">50S ribosomal protein L2</fullName>
    </recommendedName>
</protein>
<dbReference type="InterPro" id="IPR012340">
    <property type="entry name" value="NA-bd_OB-fold"/>
</dbReference>
<dbReference type="InterPro" id="IPR023672">
    <property type="entry name" value="Ribosomal_uL2_arc_euk"/>
</dbReference>
<reference evidence="9" key="1">
    <citation type="submission" date="2017-09" db="EMBL/GenBank/DDBJ databases">
        <title>The Reconstruction of 2,631 Draft Metagenome-Assembled Genomes from the Global Oceans.</title>
        <authorList>
            <person name="Tully B.J."/>
            <person name="Graham E.D."/>
            <person name="Heidelberg J.F."/>
        </authorList>
    </citation>
    <scope>NUCLEOTIDE SEQUENCE [LARGE SCALE GENOMIC DNA]</scope>
</reference>
<dbReference type="InterPro" id="IPR008991">
    <property type="entry name" value="Translation_prot_SH3-like_sf"/>
</dbReference>
<dbReference type="NCBIfam" id="NF007180">
    <property type="entry name" value="PRK09612.1"/>
    <property type="match status" value="1"/>
</dbReference>
<dbReference type="GO" id="GO:0003723">
    <property type="term" value="F:RNA binding"/>
    <property type="evidence" value="ECO:0007669"/>
    <property type="project" value="InterPro"/>
</dbReference>
<evidence type="ECO:0000256" key="1">
    <source>
        <dbReference type="ARBA" id="ARBA00005636"/>
    </source>
</evidence>
<comment type="caution">
    <text evidence="8">The sequence shown here is derived from an EMBL/GenBank/DDBJ whole genome shotgun (WGS) entry which is preliminary data.</text>
</comment>
<sequence length="239" mass="25662">MPKRLKSQRRGKGSPVFVATNKGAAPAQYVDYTEMTEKTLKGEVVGLIHDPARTAVLSKIEFDNGSQSYSVAAEGMFVGQKVEYGTEADLQVGNVKPIGNCVEGCPIFNVEKTPGDGGSLVRSSGTYALIVTKDKKTVYVKMPSGKTMELNPKNRATIGCVGSGGRREKPFVKAGKKHFAMRAKHKKYPTVRGIAMNAKDHPFGGANHHPGKSKSTSRRAAPGRKVGDVASSRTGRKKK</sequence>
<proteinExistence type="inferred from homology"/>
<name>A0A2D6LPL0_9ARCH</name>
<dbReference type="Pfam" id="PF03947">
    <property type="entry name" value="Ribosomal_L2_C"/>
    <property type="match status" value="1"/>
</dbReference>
<evidence type="ECO:0000256" key="3">
    <source>
        <dbReference type="ARBA" id="ARBA00023274"/>
    </source>
</evidence>
<dbReference type="Gene3D" id="2.30.30.30">
    <property type="match status" value="1"/>
</dbReference>
<dbReference type="SUPFAM" id="SSF50249">
    <property type="entry name" value="Nucleic acid-binding proteins"/>
    <property type="match status" value="1"/>
</dbReference>
<comment type="similarity">
    <text evidence="1">Belongs to the universal ribosomal protein uL2 family.</text>
</comment>
<keyword evidence="3" id="KW-0687">Ribonucleoprotein</keyword>
<gene>
    <name evidence="8" type="ORF">CL944_01025</name>
</gene>